<dbReference type="Proteomes" id="UP000501058">
    <property type="component" value="Chromosome"/>
</dbReference>
<evidence type="ECO:0000313" key="2">
    <source>
        <dbReference type="Proteomes" id="UP000501058"/>
    </source>
</evidence>
<protein>
    <submittedName>
        <fullName evidence="1">Uncharacterized protein</fullName>
    </submittedName>
</protein>
<gene>
    <name evidence="1" type="ORF">G7070_03825</name>
</gene>
<sequence length="49" mass="5221">MKILATNNAPFEFEAPAGVEVVSVDEREPIPAEHLDADAAIVQGWTSPS</sequence>
<evidence type="ECO:0000313" key="1">
    <source>
        <dbReference type="EMBL" id="QIK71560.1"/>
    </source>
</evidence>
<proteinExistence type="predicted"/>
<dbReference type="RefSeq" id="WP_166232081.1">
    <property type="nucleotide sequence ID" value="NZ_CP049865.1"/>
</dbReference>
<dbReference type="KEGG" id="prv:G7070_03825"/>
<organism evidence="1 2">
    <name type="scientific">Propioniciclava coleopterorum</name>
    <dbReference type="NCBI Taxonomy" id="2714937"/>
    <lineage>
        <taxon>Bacteria</taxon>
        <taxon>Bacillati</taxon>
        <taxon>Actinomycetota</taxon>
        <taxon>Actinomycetes</taxon>
        <taxon>Propionibacteriales</taxon>
        <taxon>Propionibacteriaceae</taxon>
        <taxon>Propioniciclava</taxon>
    </lineage>
</organism>
<reference evidence="1 2" key="1">
    <citation type="submission" date="2020-03" db="EMBL/GenBank/DDBJ databases">
        <title>Propioniciclava sp. nov., isolated from Hydrophilus acuminatus.</title>
        <authorList>
            <person name="Hyun D.-W."/>
            <person name="Bae J.-W."/>
        </authorList>
    </citation>
    <scope>NUCLEOTIDE SEQUENCE [LARGE SCALE GENOMIC DNA]</scope>
    <source>
        <strain evidence="1 2">HDW11</strain>
    </source>
</reference>
<dbReference type="AlphaFoldDB" id="A0A6G7Y412"/>
<dbReference type="EMBL" id="CP049865">
    <property type="protein sequence ID" value="QIK71560.1"/>
    <property type="molecule type" value="Genomic_DNA"/>
</dbReference>
<name>A0A6G7Y412_9ACTN</name>
<keyword evidence="2" id="KW-1185">Reference proteome</keyword>
<accession>A0A6G7Y412</accession>